<accession>A0A3N4JGS2</accession>
<dbReference type="EMBL" id="ML120414">
    <property type="protein sequence ID" value="RPA96467.1"/>
    <property type="molecule type" value="Genomic_DNA"/>
</dbReference>
<keyword evidence="3" id="KW-1185">Reference proteome</keyword>
<name>A0A3N4JGS2_9PEZI</name>
<reference evidence="2 3" key="1">
    <citation type="journal article" date="2018" name="Nat. Ecol. Evol.">
        <title>Pezizomycetes genomes reveal the molecular basis of ectomycorrhizal truffle lifestyle.</title>
        <authorList>
            <person name="Murat C."/>
            <person name="Payen T."/>
            <person name="Noel B."/>
            <person name="Kuo A."/>
            <person name="Morin E."/>
            <person name="Chen J."/>
            <person name="Kohler A."/>
            <person name="Krizsan K."/>
            <person name="Balestrini R."/>
            <person name="Da Silva C."/>
            <person name="Montanini B."/>
            <person name="Hainaut M."/>
            <person name="Levati E."/>
            <person name="Barry K.W."/>
            <person name="Belfiori B."/>
            <person name="Cichocki N."/>
            <person name="Clum A."/>
            <person name="Dockter R.B."/>
            <person name="Fauchery L."/>
            <person name="Guy J."/>
            <person name="Iotti M."/>
            <person name="Le Tacon F."/>
            <person name="Lindquist E.A."/>
            <person name="Lipzen A."/>
            <person name="Malagnac F."/>
            <person name="Mello A."/>
            <person name="Molinier V."/>
            <person name="Miyauchi S."/>
            <person name="Poulain J."/>
            <person name="Riccioni C."/>
            <person name="Rubini A."/>
            <person name="Sitrit Y."/>
            <person name="Splivallo R."/>
            <person name="Traeger S."/>
            <person name="Wang M."/>
            <person name="Zifcakova L."/>
            <person name="Wipf D."/>
            <person name="Zambonelli A."/>
            <person name="Paolocci F."/>
            <person name="Nowrousian M."/>
            <person name="Ottonello S."/>
            <person name="Baldrian P."/>
            <person name="Spatafora J.W."/>
            <person name="Henrissat B."/>
            <person name="Nagy L.G."/>
            <person name="Aury J.M."/>
            <person name="Wincker P."/>
            <person name="Grigoriev I.V."/>
            <person name="Bonfante P."/>
            <person name="Martin F.M."/>
        </authorList>
    </citation>
    <scope>NUCLEOTIDE SEQUENCE [LARGE SCALE GENOMIC DNA]</scope>
    <source>
        <strain evidence="2 3">120613-1</strain>
    </source>
</reference>
<organism evidence="2 3">
    <name type="scientific">Choiromyces venosus 120613-1</name>
    <dbReference type="NCBI Taxonomy" id="1336337"/>
    <lineage>
        <taxon>Eukaryota</taxon>
        <taxon>Fungi</taxon>
        <taxon>Dikarya</taxon>
        <taxon>Ascomycota</taxon>
        <taxon>Pezizomycotina</taxon>
        <taxon>Pezizomycetes</taxon>
        <taxon>Pezizales</taxon>
        <taxon>Tuberaceae</taxon>
        <taxon>Choiromyces</taxon>
    </lineage>
</organism>
<gene>
    <name evidence="2" type="ORF">L873DRAFT_1925021</name>
</gene>
<dbReference type="STRING" id="1336337.A0A3N4JGS2"/>
<feature type="domain" description="Helitron helicase-like" evidence="1">
    <location>
        <begin position="1"/>
        <end position="77"/>
    </location>
</feature>
<evidence type="ECO:0000313" key="3">
    <source>
        <dbReference type="Proteomes" id="UP000276215"/>
    </source>
</evidence>
<evidence type="ECO:0000259" key="1">
    <source>
        <dbReference type="Pfam" id="PF14214"/>
    </source>
</evidence>
<dbReference type="InterPro" id="IPR025476">
    <property type="entry name" value="Helitron_helicase-like"/>
</dbReference>
<sequence>WIRQNQSKLRAQLLSSLQERLDTTGIEDNLDTIRHCVILPSTVSCSPHQISENYCDAMTIVHFFKKLDLFVTITCNP</sequence>
<dbReference type="Pfam" id="PF14214">
    <property type="entry name" value="Helitron_like_N"/>
    <property type="match status" value="1"/>
</dbReference>
<dbReference type="OrthoDB" id="3366231at2759"/>
<dbReference type="Proteomes" id="UP000276215">
    <property type="component" value="Unassembled WGS sequence"/>
</dbReference>
<protein>
    <recommendedName>
        <fullName evidence="1">Helitron helicase-like domain-containing protein</fullName>
    </recommendedName>
</protein>
<proteinExistence type="predicted"/>
<dbReference type="AlphaFoldDB" id="A0A3N4JGS2"/>
<evidence type="ECO:0000313" key="2">
    <source>
        <dbReference type="EMBL" id="RPA96467.1"/>
    </source>
</evidence>
<feature type="non-terminal residue" evidence="2">
    <location>
        <position position="1"/>
    </location>
</feature>